<evidence type="ECO:0000256" key="3">
    <source>
        <dbReference type="ARBA" id="ARBA00023071"/>
    </source>
</evidence>
<keyword evidence="6" id="KW-1185">Reference proteome</keyword>
<dbReference type="Pfam" id="PF20431">
    <property type="entry name" value="E_motif"/>
    <property type="match status" value="1"/>
</dbReference>
<dbReference type="NCBIfam" id="TIGR00037">
    <property type="entry name" value="eIF_5A"/>
    <property type="match status" value="1"/>
</dbReference>
<dbReference type="InterPro" id="IPR046848">
    <property type="entry name" value="E_motif"/>
</dbReference>
<dbReference type="CDD" id="cd04468">
    <property type="entry name" value="S1_eIF5A"/>
    <property type="match status" value="1"/>
</dbReference>
<dbReference type="InterPro" id="IPR019769">
    <property type="entry name" value="Trans_elong_IF5A_hypusine_site"/>
</dbReference>
<dbReference type="Gene3D" id="2.40.50.140">
    <property type="entry name" value="Nucleic acid-binding proteins"/>
    <property type="match status" value="1"/>
</dbReference>
<dbReference type="SUPFAM" id="SSF50249">
    <property type="entry name" value="Nucleic acid-binding proteins"/>
    <property type="match status" value="1"/>
</dbReference>
<dbReference type="Pfam" id="PF01287">
    <property type="entry name" value="eIF-5a"/>
    <property type="match status" value="1"/>
</dbReference>
<evidence type="ECO:0000256" key="1">
    <source>
        <dbReference type="ARBA" id="ARBA00006016"/>
    </source>
</evidence>
<dbReference type="SMART" id="SM01376">
    <property type="entry name" value="eIF-5a"/>
    <property type="match status" value="1"/>
</dbReference>
<dbReference type="EMBL" id="JARKNE010000009">
    <property type="protein sequence ID" value="KAK5805264.1"/>
    <property type="molecule type" value="Genomic_DNA"/>
</dbReference>
<dbReference type="InterPro" id="IPR020189">
    <property type="entry name" value="IF5A_C"/>
</dbReference>
<organism evidence="5 6">
    <name type="scientific">Gossypium arboreum</name>
    <name type="common">Tree cotton</name>
    <name type="synonym">Gossypium nanking</name>
    <dbReference type="NCBI Taxonomy" id="29729"/>
    <lineage>
        <taxon>Eukaryota</taxon>
        <taxon>Viridiplantae</taxon>
        <taxon>Streptophyta</taxon>
        <taxon>Embryophyta</taxon>
        <taxon>Tracheophyta</taxon>
        <taxon>Spermatophyta</taxon>
        <taxon>Magnoliopsida</taxon>
        <taxon>eudicotyledons</taxon>
        <taxon>Gunneridae</taxon>
        <taxon>Pentapetalae</taxon>
        <taxon>rosids</taxon>
        <taxon>malvids</taxon>
        <taxon>Malvales</taxon>
        <taxon>Malvaceae</taxon>
        <taxon>Malvoideae</taxon>
        <taxon>Gossypium</taxon>
    </lineage>
</organism>
<dbReference type="InterPro" id="IPR048670">
    <property type="entry name" value="IF5A-like_N"/>
</dbReference>
<accession>A0ABR0NVQ5</accession>
<proteinExistence type="inferred from homology"/>
<keyword evidence="3" id="KW-0385">Hypusine</keyword>
<evidence type="ECO:0000259" key="4">
    <source>
        <dbReference type="SMART" id="SM01376"/>
    </source>
</evidence>
<dbReference type="InterPro" id="IPR008991">
    <property type="entry name" value="Translation_prot_SH3-like_sf"/>
</dbReference>
<comment type="similarity">
    <text evidence="1">Belongs to the eIF-5A family.</text>
</comment>
<name>A0ABR0NVQ5_GOSAR</name>
<feature type="domain" description="Translation initiation factor 5A C-terminal" evidence="4">
    <location>
        <begin position="194"/>
        <end position="263"/>
    </location>
</feature>
<dbReference type="PANTHER" id="PTHR11673">
    <property type="entry name" value="TRANSLATION INITIATION FACTOR 5A FAMILY MEMBER"/>
    <property type="match status" value="1"/>
</dbReference>
<dbReference type="Proteomes" id="UP001358586">
    <property type="component" value="Chromosome 9"/>
</dbReference>
<dbReference type="InterPro" id="IPR001884">
    <property type="entry name" value="IF5A-like"/>
</dbReference>
<reference evidence="5 6" key="1">
    <citation type="submission" date="2023-03" db="EMBL/GenBank/DDBJ databases">
        <title>WGS of Gossypium arboreum.</title>
        <authorList>
            <person name="Yu D."/>
        </authorList>
    </citation>
    <scope>NUCLEOTIDE SEQUENCE [LARGE SCALE GENOMIC DNA]</scope>
    <source>
        <tissue evidence="5">Leaf</tissue>
    </source>
</reference>
<dbReference type="Gene3D" id="2.30.30.30">
    <property type="match status" value="1"/>
</dbReference>
<gene>
    <name evidence="5" type="ORF">PVK06_032917</name>
</gene>
<protein>
    <recommendedName>
        <fullName evidence="4">Translation initiation factor 5A C-terminal domain-containing protein</fullName>
    </recommendedName>
</protein>
<sequence>MLEAGILPDRVTCTAILNACNHTGLAEERLHFFSSLYRAHGPAVLQAILTGCQIQGNVDFGIQAAKRLIELRPHREGGYVLLSNVYATPGRWNDVAGKVKRTELGYPKLMSDEEHHFESKADAGASKTYPQQAGTIRKNGYIVIKGRPCKVVEVSTSKTGKHGHAKCHFVGIDIFTAKKLEDIVPSSHNCDVPHVNRTDYQLIDISEDGFVSLLTESGDTKDDLRLPTDENLLKQIKDGFAEGKDLVVSVMSAMGEEQICALKDIGPK</sequence>
<evidence type="ECO:0000256" key="2">
    <source>
        <dbReference type="ARBA" id="ARBA00022917"/>
    </source>
</evidence>
<dbReference type="InterPro" id="IPR014722">
    <property type="entry name" value="Rib_uL2_dom2"/>
</dbReference>
<evidence type="ECO:0000313" key="6">
    <source>
        <dbReference type="Proteomes" id="UP001358586"/>
    </source>
</evidence>
<dbReference type="SUPFAM" id="SSF50104">
    <property type="entry name" value="Translation proteins SH3-like domain"/>
    <property type="match status" value="1"/>
</dbReference>
<dbReference type="Pfam" id="PF21485">
    <property type="entry name" value="IF5A-like_N"/>
    <property type="match status" value="1"/>
</dbReference>
<comment type="caution">
    <text evidence="5">The sequence shown here is derived from an EMBL/GenBank/DDBJ whole genome shotgun (WGS) entry which is preliminary data.</text>
</comment>
<evidence type="ECO:0000313" key="5">
    <source>
        <dbReference type="EMBL" id="KAK5805264.1"/>
    </source>
</evidence>
<keyword evidence="2" id="KW-0648">Protein biosynthesis</keyword>
<dbReference type="InterPro" id="IPR012340">
    <property type="entry name" value="NA-bd_OB-fold"/>
</dbReference>
<dbReference type="PROSITE" id="PS00302">
    <property type="entry name" value="IF5A_HYPUSINE"/>
    <property type="match status" value="1"/>
</dbReference>